<evidence type="ECO:0000256" key="3">
    <source>
        <dbReference type="ARBA" id="ARBA00023125"/>
    </source>
</evidence>
<feature type="domain" description="HTH lysR-type" evidence="5">
    <location>
        <begin position="2"/>
        <end position="59"/>
    </location>
</feature>
<dbReference type="FunFam" id="1.10.10.10:FF:000001">
    <property type="entry name" value="LysR family transcriptional regulator"/>
    <property type="match status" value="1"/>
</dbReference>
<dbReference type="Gene3D" id="1.10.10.10">
    <property type="entry name" value="Winged helix-like DNA-binding domain superfamily/Winged helix DNA-binding domain"/>
    <property type="match status" value="1"/>
</dbReference>
<protein>
    <submittedName>
        <fullName evidence="6">LysR family transcriptional regulator</fullName>
    </submittedName>
</protein>
<dbReference type="InterPro" id="IPR036390">
    <property type="entry name" value="WH_DNA-bd_sf"/>
</dbReference>
<gene>
    <name evidence="6" type="ORF">EA661_16035</name>
</gene>
<dbReference type="InterPro" id="IPR036388">
    <property type="entry name" value="WH-like_DNA-bd_sf"/>
</dbReference>
<evidence type="ECO:0000256" key="4">
    <source>
        <dbReference type="ARBA" id="ARBA00023163"/>
    </source>
</evidence>
<dbReference type="InterPro" id="IPR000847">
    <property type="entry name" value="LysR_HTH_N"/>
</dbReference>
<dbReference type="FunFam" id="3.40.190.290:FF:000001">
    <property type="entry name" value="Transcriptional regulator, LysR family"/>
    <property type="match status" value="1"/>
</dbReference>
<dbReference type="Gene3D" id="3.40.190.290">
    <property type="match status" value="1"/>
</dbReference>
<dbReference type="Proteomes" id="UP000291286">
    <property type="component" value="Unassembled WGS sequence"/>
</dbReference>
<comment type="caution">
    <text evidence="6">The sequence shown here is derived from an EMBL/GenBank/DDBJ whole genome shotgun (WGS) entry which is preliminary data.</text>
</comment>
<dbReference type="InterPro" id="IPR005119">
    <property type="entry name" value="LysR_subst-bd"/>
</dbReference>
<dbReference type="GO" id="GO:0006351">
    <property type="term" value="P:DNA-templated transcription"/>
    <property type="evidence" value="ECO:0007669"/>
    <property type="project" value="TreeGrafter"/>
</dbReference>
<dbReference type="SUPFAM" id="SSF53850">
    <property type="entry name" value="Periplasmic binding protein-like II"/>
    <property type="match status" value="1"/>
</dbReference>
<keyword evidence="2" id="KW-0805">Transcription regulation</keyword>
<proteinExistence type="inferred from homology"/>
<dbReference type="CDD" id="cd08422">
    <property type="entry name" value="PBP2_CrgA_like"/>
    <property type="match status" value="1"/>
</dbReference>
<dbReference type="GO" id="GO:0043565">
    <property type="term" value="F:sequence-specific DNA binding"/>
    <property type="evidence" value="ECO:0007669"/>
    <property type="project" value="TreeGrafter"/>
</dbReference>
<keyword evidence="4" id="KW-0804">Transcription</keyword>
<dbReference type="AlphaFoldDB" id="A0A4Q8LC41"/>
<evidence type="ECO:0000256" key="2">
    <source>
        <dbReference type="ARBA" id="ARBA00023015"/>
    </source>
</evidence>
<dbReference type="PANTHER" id="PTHR30537:SF21">
    <property type="entry name" value="HTH-TYPE TRANSCRIPTIONAL REGULATOR SINR-RELATED"/>
    <property type="match status" value="1"/>
</dbReference>
<reference evidence="6 7" key="1">
    <citation type="submission" date="2019-02" db="EMBL/GenBank/DDBJ databases">
        <title>WGS of Pseudoxanthomonas species novum from clinical isolates.</title>
        <authorList>
            <person name="Bernier A.-M."/>
            <person name="Bernard K."/>
            <person name="Vachon A."/>
        </authorList>
    </citation>
    <scope>NUCLEOTIDE SEQUENCE [LARGE SCALE GENOMIC DNA]</scope>
    <source>
        <strain evidence="6 7">NML171202</strain>
    </source>
</reference>
<evidence type="ECO:0000313" key="7">
    <source>
        <dbReference type="Proteomes" id="UP000291286"/>
    </source>
</evidence>
<evidence type="ECO:0000256" key="1">
    <source>
        <dbReference type="ARBA" id="ARBA00009437"/>
    </source>
</evidence>
<dbReference type="InterPro" id="IPR058163">
    <property type="entry name" value="LysR-type_TF_proteobact-type"/>
</dbReference>
<sequence length="304" mass="34428">MIRLEDLALFVRTAALGSFSAAAREAGLLPGQASAAIKRLERELDLRLFVRTTRALRLTAEGEQYLETAREVLDTLRQGRERLRGDDAPLSGTLRLAAPSDLGRNILLPWLDDFHAAHPRLSVQLLLSDQVTDVFREPVDAAVRQGRFDDARYVTLPLLPDNRHVLVASPRYLAQRGRPERLEDLREHEAVLYMLSGRAYDRWNFEVDGQRQVVQVRGQLLSNNADVTRQWALAGHGIAYKSWLDVHRDIAAGRLEWLLPQFGEPFPILLVCPHRRQFSPAVRQLHALLAQRLQALAGTDRLQP</sequence>
<evidence type="ECO:0000313" key="6">
    <source>
        <dbReference type="EMBL" id="TAA26437.1"/>
    </source>
</evidence>
<dbReference type="PROSITE" id="PS50931">
    <property type="entry name" value="HTH_LYSR"/>
    <property type="match status" value="1"/>
</dbReference>
<dbReference type="Pfam" id="PF03466">
    <property type="entry name" value="LysR_substrate"/>
    <property type="match status" value="1"/>
</dbReference>
<organism evidence="6 7">
    <name type="scientific">Pseudoxanthomonas winnipegensis</name>
    <dbReference type="NCBI Taxonomy" id="2480810"/>
    <lineage>
        <taxon>Bacteria</taxon>
        <taxon>Pseudomonadati</taxon>
        <taxon>Pseudomonadota</taxon>
        <taxon>Gammaproteobacteria</taxon>
        <taxon>Lysobacterales</taxon>
        <taxon>Lysobacteraceae</taxon>
        <taxon>Pseudoxanthomonas</taxon>
    </lineage>
</organism>
<name>A0A4Q8LC41_9GAMM</name>
<comment type="similarity">
    <text evidence="1">Belongs to the LysR transcriptional regulatory family.</text>
</comment>
<dbReference type="RefSeq" id="WP_130520517.1">
    <property type="nucleotide sequence ID" value="NZ_SHMA01000006.1"/>
</dbReference>
<dbReference type="GO" id="GO:0003700">
    <property type="term" value="F:DNA-binding transcription factor activity"/>
    <property type="evidence" value="ECO:0007669"/>
    <property type="project" value="InterPro"/>
</dbReference>
<dbReference type="PANTHER" id="PTHR30537">
    <property type="entry name" value="HTH-TYPE TRANSCRIPTIONAL REGULATOR"/>
    <property type="match status" value="1"/>
</dbReference>
<dbReference type="SUPFAM" id="SSF46785">
    <property type="entry name" value="Winged helix' DNA-binding domain"/>
    <property type="match status" value="1"/>
</dbReference>
<dbReference type="Pfam" id="PF00126">
    <property type="entry name" value="HTH_1"/>
    <property type="match status" value="1"/>
</dbReference>
<keyword evidence="3" id="KW-0238">DNA-binding</keyword>
<accession>A0A4Q8LC41</accession>
<evidence type="ECO:0000259" key="5">
    <source>
        <dbReference type="PROSITE" id="PS50931"/>
    </source>
</evidence>
<dbReference type="EMBL" id="SHMB01000007">
    <property type="protein sequence ID" value="TAA26437.1"/>
    <property type="molecule type" value="Genomic_DNA"/>
</dbReference>